<sequence length="435" mass="49970">MENLKTEQNFICVRFIDFFYILLFYLTVIAVIHIFIDNIASAFVDIGTGLIILIILKYTSAYSCNKKATIFLISTAIFFIFLIFEGGLYRMGFAWSLLFSSFAFLLNSKKTGLIWSVSFGAIILFLLIFQNLHYIKTAYENEEISLLLSIYILMSYLIYAFQKEVDIYTEELEKINKTLENRVIYEVKKNKNKDKVLNNQAKQAQLGEMVSMIAHHWRQPLNAISASAIKLKLENDMNISTTQSINDASDFIQNKTQEMSTVINNFFEFSKPIAEDSEFLLPSAIHKALNIVNTQLSLHSIYIETEFDKEFKNKKLLGSENLFEQVLLNIFINSRDAFEGKKEINKKEILIQIDKLGNVKIQDNAGGIPPQIIDDIFNPYFTTKQDVNGTGLGLYMSRKIMRTHFNGDLTYMPVIDGSCFKITFGNYIEQDSENV</sequence>
<feature type="transmembrane region" description="Helical" evidence="9">
    <location>
        <begin position="12"/>
        <end position="33"/>
    </location>
</feature>
<feature type="domain" description="Histidine kinase" evidence="10">
    <location>
        <begin position="212"/>
        <end position="428"/>
    </location>
</feature>
<dbReference type="AlphaFoldDB" id="A0A7S7RR96"/>
<dbReference type="SUPFAM" id="SSF55874">
    <property type="entry name" value="ATPase domain of HSP90 chaperone/DNA topoisomerase II/histidine kinase"/>
    <property type="match status" value="1"/>
</dbReference>
<evidence type="ECO:0000256" key="5">
    <source>
        <dbReference type="ARBA" id="ARBA00022741"/>
    </source>
</evidence>
<dbReference type="InterPro" id="IPR004358">
    <property type="entry name" value="Sig_transdc_His_kin-like_C"/>
</dbReference>
<organism evidence="11 12">
    <name type="scientific">Candidatus Sulfurimonas marisnigri</name>
    <dbReference type="NCBI Taxonomy" id="2740405"/>
    <lineage>
        <taxon>Bacteria</taxon>
        <taxon>Pseudomonadati</taxon>
        <taxon>Campylobacterota</taxon>
        <taxon>Epsilonproteobacteria</taxon>
        <taxon>Campylobacterales</taxon>
        <taxon>Sulfurimonadaceae</taxon>
        <taxon>Sulfurimonas</taxon>
    </lineage>
</organism>
<dbReference type="EMBL" id="CP054493">
    <property type="protein sequence ID" value="QOY55305.1"/>
    <property type="molecule type" value="Genomic_DNA"/>
</dbReference>
<dbReference type="PANTHER" id="PTHR43065">
    <property type="entry name" value="SENSOR HISTIDINE KINASE"/>
    <property type="match status" value="1"/>
</dbReference>
<keyword evidence="8" id="KW-0902">Two-component regulatory system</keyword>
<dbReference type="PROSITE" id="PS50109">
    <property type="entry name" value="HIS_KIN"/>
    <property type="match status" value="1"/>
</dbReference>
<dbReference type="Proteomes" id="UP000593836">
    <property type="component" value="Chromosome"/>
</dbReference>
<reference evidence="11 12" key="1">
    <citation type="submission" date="2020-05" db="EMBL/GenBank/DDBJ databases">
        <title>Sulfurimonas marisnigri, sp. nov., and Sulfurimonas baltica, sp. nov., manganese oxide reducing chemolithoautotrophs of the class Epsilonproteobacteria isolated from the pelagic redoxclines of the Black and Baltic Seas and emended description of the genus Sulfurimonas.</title>
        <authorList>
            <person name="Henkel J.V."/>
            <person name="Laudan C."/>
            <person name="Werner J."/>
            <person name="Neu T."/>
            <person name="Plewe S."/>
            <person name="Sproer C."/>
            <person name="Bunk B."/>
            <person name="Schulz-Vogt H.N."/>
        </authorList>
    </citation>
    <scope>NUCLEOTIDE SEQUENCE [LARGE SCALE GENOMIC DNA]</scope>
    <source>
        <strain evidence="11 12">SoZ1</strain>
    </source>
</reference>
<keyword evidence="9" id="KW-0812">Transmembrane</keyword>
<dbReference type="InterPro" id="IPR005467">
    <property type="entry name" value="His_kinase_dom"/>
</dbReference>
<evidence type="ECO:0000256" key="7">
    <source>
        <dbReference type="ARBA" id="ARBA00022840"/>
    </source>
</evidence>
<dbReference type="GO" id="GO:0000155">
    <property type="term" value="F:phosphorelay sensor kinase activity"/>
    <property type="evidence" value="ECO:0007669"/>
    <property type="project" value="InterPro"/>
</dbReference>
<evidence type="ECO:0000313" key="12">
    <source>
        <dbReference type="Proteomes" id="UP000593836"/>
    </source>
</evidence>
<dbReference type="Gene3D" id="1.10.287.130">
    <property type="match status" value="1"/>
</dbReference>
<feature type="transmembrane region" description="Helical" evidence="9">
    <location>
        <begin position="39"/>
        <end position="56"/>
    </location>
</feature>
<name>A0A7S7RR96_9BACT</name>
<feature type="transmembrane region" description="Helical" evidence="9">
    <location>
        <begin position="68"/>
        <end position="84"/>
    </location>
</feature>
<proteinExistence type="predicted"/>
<dbReference type="Gene3D" id="3.30.565.10">
    <property type="entry name" value="Histidine kinase-like ATPase, C-terminal domain"/>
    <property type="match status" value="1"/>
</dbReference>
<evidence type="ECO:0000313" key="11">
    <source>
        <dbReference type="EMBL" id="QOY55305.1"/>
    </source>
</evidence>
<evidence type="ECO:0000256" key="2">
    <source>
        <dbReference type="ARBA" id="ARBA00012438"/>
    </source>
</evidence>
<dbReference type="PANTHER" id="PTHR43065:SF10">
    <property type="entry name" value="PEROXIDE STRESS-ACTIVATED HISTIDINE KINASE MAK3"/>
    <property type="match status" value="1"/>
</dbReference>
<dbReference type="CDD" id="cd00082">
    <property type="entry name" value="HisKA"/>
    <property type="match status" value="1"/>
</dbReference>
<evidence type="ECO:0000256" key="8">
    <source>
        <dbReference type="ARBA" id="ARBA00023012"/>
    </source>
</evidence>
<evidence type="ECO:0000259" key="10">
    <source>
        <dbReference type="PROSITE" id="PS50109"/>
    </source>
</evidence>
<evidence type="ECO:0000256" key="3">
    <source>
        <dbReference type="ARBA" id="ARBA00022553"/>
    </source>
</evidence>
<dbReference type="InterPro" id="IPR036097">
    <property type="entry name" value="HisK_dim/P_sf"/>
</dbReference>
<dbReference type="GO" id="GO:0005524">
    <property type="term" value="F:ATP binding"/>
    <property type="evidence" value="ECO:0007669"/>
    <property type="project" value="UniProtKB-KW"/>
</dbReference>
<keyword evidence="9" id="KW-1133">Transmembrane helix</keyword>
<dbReference type="KEGG" id="smas:HUE87_03445"/>
<protein>
    <recommendedName>
        <fullName evidence="2">histidine kinase</fullName>
        <ecNumber evidence="2">2.7.13.3</ecNumber>
    </recommendedName>
</protein>
<evidence type="ECO:0000256" key="6">
    <source>
        <dbReference type="ARBA" id="ARBA00022777"/>
    </source>
</evidence>
<keyword evidence="9" id="KW-0472">Membrane</keyword>
<keyword evidence="5" id="KW-0547">Nucleotide-binding</keyword>
<keyword evidence="12" id="KW-1185">Reference proteome</keyword>
<dbReference type="SUPFAM" id="SSF47384">
    <property type="entry name" value="Homodimeric domain of signal transducing histidine kinase"/>
    <property type="match status" value="1"/>
</dbReference>
<gene>
    <name evidence="11" type="ORF">HUE87_03445</name>
</gene>
<keyword evidence="7" id="KW-0067">ATP-binding</keyword>
<feature type="transmembrane region" description="Helical" evidence="9">
    <location>
        <begin position="144"/>
        <end position="161"/>
    </location>
</feature>
<evidence type="ECO:0000256" key="4">
    <source>
        <dbReference type="ARBA" id="ARBA00022679"/>
    </source>
</evidence>
<keyword evidence="6 11" id="KW-0418">Kinase</keyword>
<evidence type="ECO:0000256" key="1">
    <source>
        <dbReference type="ARBA" id="ARBA00000085"/>
    </source>
</evidence>
<dbReference type="SMART" id="SM00387">
    <property type="entry name" value="HATPase_c"/>
    <property type="match status" value="1"/>
</dbReference>
<feature type="transmembrane region" description="Helical" evidence="9">
    <location>
        <begin position="113"/>
        <end position="132"/>
    </location>
</feature>
<dbReference type="EC" id="2.7.13.3" evidence="2"/>
<dbReference type="Pfam" id="PF02518">
    <property type="entry name" value="HATPase_c"/>
    <property type="match status" value="1"/>
</dbReference>
<dbReference type="Pfam" id="PF00512">
    <property type="entry name" value="HisKA"/>
    <property type="match status" value="1"/>
</dbReference>
<dbReference type="InterPro" id="IPR003594">
    <property type="entry name" value="HATPase_dom"/>
</dbReference>
<dbReference type="RefSeq" id="WP_194367347.1">
    <property type="nucleotide sequence ID" value="NZ_CP054493.1"/>
</dbReference>
<evidence type="ECO:0000256" key="9">
    <source>
        <dbReference type="SAM" id="Phobius"/>
    </source>
</evidence>
<dbReference type="InterPro" id="IPR036890">
    <property type="entry name" value="HATPase_C_sf"/>
</dbReference>
<keyword evidence="3" id="KW-0597">Phosphoprotein</keyword>
<dbReference type="InterPro" id="IPR003661">
    <property type="entry name" value="HisK_dim/P_dom"/>
</dbReference>
<keyword evidence="4" id="KW-0808">Transferase</keyword>
<comment type="catalytic activity">
    <reaction evidence="1">
        <text>ATP + protein L-histidine = ADP + protein N-phospho-L-histidine.</text>
        <dbReference type="EC" id="2.7.13.3"/>
    </reaction>
</comment>
<accession>A0A7S7RR96</accession>
<dbReference type="PRINTS" id="PR00344">
    <property type="entry name" value="BCTRLSENSOR"/>
</dbReference>